<dbReference type="InterPro" id="IPR005543">
    <property type="entry name" value="PASTA_dom"/>
</dbReference>
<dbReference type="InterPro" id="IPR008271">
    <property type="entry name" value="Ser/Thr_kinase_AS"/>
</dbReference>
<dbReference type="InterPro" id="IPR000719">
    <property type="entry name" value="Prot_kinase_dom"/>
</dbReference>
<evidence type="ECO:0000256" key="7">
    <source>
        <dbReference type="ARBA" id="ARBA00047899"/>
    </source>
</evidence>
<evidence type="ECO:0000313" key="12">
    <source>
        <dbReference type="EMBL" id="GIH82460.1"/>
    </source>
</evidence>
<dbReference type="PROSITE" id="PS50011">
    <property type="entry name" value="PROTEIN_KINASE_DOM"/>
    <property type="match status" value="1"/>
</dbReference>
<keyword evidence="3" id="KW-0808">Transferase</keyword>
<dbReference type="CDD" id="cd14014">
    <property type="entry name" value="STKc_PknB_like"/>
    <property type="match status" value="1"/>
</dbReference>
<dbReference type="PANTHER" id="PTHR43289:SF34">
    <property type="entry name" value="SERINE_THREONINE-PROTEIN KINASE YBDM-RELATED"/>
    <property type="match status" value="1"/>
</dbReference>
<dbReference type="Pfam" id="PF03793">
    <property type="entry name" value="PASTA"/>
    <property type="match status" value="3"/>
</dbReference>
<keyword evidence="2" id="KW-0723">Serine/threonine-protein kinase</keyword>
<feature type="compositionally biased region" description="Low complexity" evidence="9">
    <location>
        <begin position="341"/>
        <end position="369"/>
    </location>
</feature>
<dbReference type="PANTHER" id="PTHR43289">
    <property type="entry name" value="MITOGEN-ACTIVATED PROTEIN KINASE KINASE KINASE 20-RELATED"/>
    <property type="match status" value="1"/>
</dbReference>
<name>A0A8J3WAU3_PLARO</name>
<evidence type="ECO:0000256" key="8">
    <source>
        <dbReference type="ARBA" id="ARBA00048679"/>
    </source>
</evidence>
<protein>
    <recommendedName>
        <fullName evidence="1">non-specific serine/threonine protein kinase</fullName>
        <ecNumber evidence="1">2.7.11.1</ecNumber>
    </recommendedName>
</protein>
<keyword evidence="13" id="KW-1185">Reference proteome</keyword>
<dbReference type="RefSeq" id="WP_189241413.1">
    <property type="nucleotide sequence ID" value="NZ_BMQP01000001.1"/>
</dbReference>
<dbReference type="Gene3D" id="1.10.510.10">
    <property type="entry name" value="Transferase(Phosphotransferase) domain 1"/>
    <property type="match status" value="1"/>
</dbReference>
<dbReference type="Gene3D" id="3.30.200.20">
    <property type="entry name" value="Phosphorylase Kinase, domain 1"/>
    <property type="match status" value="1"/>
</dbReference>
<dbReference type="Gene3D" id="3.30.10.20">
    <property type="match status" value="3"/>
</dbReference>
<evidence type="ECO:0000256" key="1">
    <source>
        <dbReference type="ARBA" id="ARBA00012513"/>
    </source>
</evidence>
<dbReference type="AlphaFoldDB" id="A0A8J3WAU3"/>
<dbReference type="InterPro" id="IPR011009">
    <property type="entry name" value="Kinase-like_dom_sf"/>
</dbReference>
<dbReference type="SMART" id="SM00740">
    <property type="entry name" value="PASTA"/>
    <property type="match status" value="3"/>
</dbReference>
<evidence type="ECO:0000313" key="13">
    <source>
        <dbReference type="Proteomes" id="UP000655044"/>
    </source>
</evidence>
<feature type="domain" description="PASTA" evidence="11">
    <location>
        <begin position="494"/>
        <end position="560"/>
    </location>
</feature>
<evidence type="ECO:0000259" key="10">
    <source>
        <dbReference type="PROSITE" id="PS50011"/>
    </source>
</evidence>
<dbReference type="GO" id="GO:0005524">
    <property type="term" value="F:ATP binding"/>
    <property type="evidence" value="ECO:0007669"/>
    <property type="project" value="UniProtKB-KW"/>
</dbReference>
<feature type="compositionally biased region" description="Pro residues" evidence="9">
    <location>
        <begin position="697"/>
        <end position="709"/>
    </location>
</feature>
<evidence type="ECO:0000259" key="11">
    <source>
        <dbReference type="PROSITE" id="PS51178"/>
    </source>
</evidence>
<dbReference type="EMBL" id="BOOI01000007">
    <property type="protein sequence ID" value="GIH82460.1"/>
    <property type="molecule type" value="Genomic_DNA"/>
</dbReference>
<feature type="compositionally biased region" description="Low complexity" evidence="9">
    <location>
        <begin position="307"/>
        <end position="328"/>
    </location>
</feature>
<comment type="catalytic activity">
    <reaction evidence="7">
        <text>L-threonyl-[protein] + ATP = O-phospho-L-threonyl-[protein] + ADP + H(+)</text>
        <dbReference type="Rhea" id="RHEA:46608"/>
        <dbReference type="Rhea" id="RHEA-COMP:11060"/>
        <dbReference type="Rhea" id="RHEA-COMP:11605"/>
        <dbReference type="ChEBI" id="CHEBI:15378"/>
        <dbReference type="ChEBI" id="CHEBI:30013"/>
        <dbReference type="ChEBI" id="CHEBI:30616"/>
        <dbReference type="ChEBI" id="CHEBI:61977"/>
        <dbReference type="ChEBI" id="CHEBI:456216"/>
        <dbReference type="EC" id="2.7.11.1"/>
    </reaction>
</comment>
<feature type="region of interest" description="Disordered" evidence="9">
    <location>
        <begin position="276"/>
        <end position="387"/>
    </location>
</feature>
<dbReference type="SUPFAM" id="SSF56112">
    <property type="entry name" value="Protein kinase-like (PK-like)"/>
    <property type="match status" value="1"/>
</dbReference>
<dbReference type="CDD" id="cd06577">
    <property type="entry name" value="PASTA_pknB"/>
    <property type="match status" value="2"/>
</dbReference>
<dbReference type="Pfam" id="PF00069">
    <property type="entry name" value="Pkinase"/>
    <property type="match status" value="1"/>
</dbReference>
<sequence>MPYAQPLKPGDPERLGEYEVVGRLGEGGQGAVYLGMHPATGPDPYAVKLLHGSVGEEREAFLREVELAKQVARFCTAQVIDAGLEGDRPYIVSEYVNGPSLHREVAVGGPKTGGALERLAIGTATALTAIHRAGIVHRDLKPQNVLLGPDGPRVIDFGLARALDAAATQTGRGAGTPAYMAPEQVEGVRIRPAADVFAWGATMCFAANAQAPFGQDSIAAVLHRILTAPPELGDLDGWLGALVAECLRKDPRDRPTSRELLLALLGDDARREALDDGVPEEFDGGAQGTLDGGVQEAPGDGARREALSPVPVSVHAAPAPRAAASRASGAGGEGGAGSRWGAGTRAPETSGPGARGWPEPGPAGPAERAVPPPDVPGEPAGIRTRPGRAATRASVAVSGSLMVSAVVLVAGVLLPALGREDSAADGRRAAPPAATQAQPWTGDAATRPAPSSGAGEAAQPGEGTRPAESTGTGGTDGRGGNTGGPGTAEPSLTPPAEVTVPSLVGMERAAALSAIRRAGLTVGSVTRADSREPVGQVLRTWPEGGSRVAEGSEVVLEVSAGVAVPQLTGLRRKAAEGLIAQAGLTPGGVTARCSDRPRGEVLASSPGAGRRVSAGTAVTLTVSRNGTEMPSVTGRGEAGARDALAAAGLAVQVRPKLVTDPSKDGVVLAQHPAPGGCVRRGGEAVITVGVAGQTGPGPGPTDPPDPSGSPPADGSP</sequence>
<evidence type="ECO:0000256" key="2">
    <source>
        <dbReference type="ARBA" id="ARBA00022527"/>
    </source>
</evidence>
<comment type="caution">
    <text evidence="12">The sequence shown here is derived from an EMBL/GenBank/DDBJ whole genome shotgun (WGS) entry which is preliminary data.</text>
</comment>
<evidence type="ECO:0000256" key="3">
    <source>
        <dbReference type="ARBA" id="ARBA00022679"/>
    </source>
</evidence>
<keyword evidence="4" id="KW-0547">Nucleotide-binding</keyword>
<dbReference type="GO" id="GO:0004674">
    <property type="term" value="F:protein serine/threonine kinase activity"/>
    <property type="evidence" value="ECO:0007669"/>
    <property type="project" value="UniProtKB-KW"/>
</dbReference>
<dbReference type="PROSITE" id="PS00108">
    <property type="entry name" value="PROTEIN_KINASE_ST"/>
    <property type="match status" value="1"/>
</dbReference>
<accession>A0A8J3WAU3</accession>
<feature type="compositionally biased region" description="Low complexity" evidence="9">
    <location>
        <begin position="429"/>
        <end position="439"/>
    </location>
</feature>
<organism evidence="12 13">
    <name type="scientific">Planobispora rosea</name>
    <dbReference type="NCBI Taxonomy" id="35762"/>
    <lineage>
        <taxon>Bacteria</taxon>
        <taxon>Bacillati</taxon>
        <taxon>Actinomycetota</taxon>
        <taxon>Actinomycetes</taxon>
        <taxon>Streptosporangiales</taxon>
        <taxon>Streptosporangiaceae</taxon>
        <taxon>Planobispora</taxon>
    </lineage>
</organism>
<reference evidence="12" key="1">
    <citation type="submission" date="2021-01" db="EMBL/GenBank/DDBJ databases">
        <title>Whole genome shotgun sequence of Planobispora rosea NBRC 15558.</title>
        <authorList>
            <person name="Komaki H."/>
            <person name="Tamura T."/>
        </authorList>
    </citation>
    <scope>NUCLEOTIDE SEQUENCE</scope>
    <source>
        <strain evidence="12">NBRC 15558</strain>
    </source>
</reference>
<feature type="domain" description="PASTA" evidence="11">
    <location>
        <begin position="623"/>
        <end position="690"/>
    </location>
</feature>
<keyword evidence="5" id="KW-0418">Kinase</keyword>
<dbReference type="EC" id="2.7.11.1" evidence="1"/>
<evidence type="ECO:0000256" key="4">
    <source>
        <dbReference type="ARBA" id="ARBA00022741"/>
    </source>
</evidence>
<keyword evidence="6" id="KW-0067">ATP-binding</keyword>
<feature type="region of interest" description="Disordered" evidence="9">
    <location>
        <begin position="423"/>
        <end position="497"/>
    </location>
</feature>
<comment type="catalytic activity">
    <reaction evidence="8">
        <text>L-seryl-[protein] + ATP = O-phospho-L-seryl-[protein] + ADP + H(+)</text>
        <dbReference type="Rhea" id="RHEA:17989"/>
        <dbReference type="Rhea" id="RHEA-COMP:9863"/>
        <dbReference type="Rhea" id="RHEA-COMP:11604"/>
        <dbReference type="ChEBI" id="CHEBI:15378"/>
        <dbReference type="ChEBI" id="CHEBI:29999"/>
        <dbReference type="ChEBI" id="CHEBI:30616"/>
        <dbReference type="ChEBI" id="CHEBI:83421"/>
        <dbReference type="ChEBI" id="CHEBI:456216"/>
        <dbReference type="EC" id="2.7.11.1"/>
    </reaction>
</comment>
<dbReference type="SMART" id="SM00220">
    <property type="entry name" value="S_TKc"/>
    <property type="match status" value="1"/>
</dbReference>
<gene>
    <name evidence="12" type="ORF">Pro02_08680</name>
</gene>
<dbReference type="PROSITE" id="PS51178">
    <property type="entry name" value="PASTA"/>
    <property type="match status" value="2"/>
</dbReference>
<feature type="compositionally biased region" description="Gly residues" evidence="9">
    <location>
        <begin position="329"/>
        <end position="340"/>
    </location>
</feature>
<feature type="compositionally biased region" description="Gly residues" evidence="9">
    <location>
        <begin position="471"/>
        <end position="486"/>
    </location>
</feature>
<evidence type="ECO:0000256" key="9">
    <source>
        <dbReference type="SAM" id="MobiDB-lite"/>
    </source>
</evidence>
<feature type="domain" description="Protein kinase" evidence="10">
    <location>
        <begin position="18"/>
        <end position="265"/>
    </location>
</feature>
<evidence type="ECO:0000256" key="6">
    <source>
        <dbReference type="ARBA" id="ARBA00022840"/>
    </source>
</evidence>
<evidence type="ECO:0000256" key="5">
    <source>
        <dbReference type="ARBA" id="ARBA00022777"/>
    </source>
</evidence>
<proteinExistence type="predicted"/>
<dbReference type="Proteomes" id="UP000655044">
    <property type="component" value="Unassembled WGS sequence"/>
</dbReference>
<feature type="region of interest" description="Disordered" evidence="9">
    <location>
        <begin position="689"/>
        <end position="716"/>
    </location>
</feature>